<keyword evidence="7" id="KW-0560">Oxidoreductase</keyword>
<evidence type="ECO:0000256" key="4">
    <source>
        <dbReference type="ARBA" id="ARBA00022723"/>
    </source>
</evidence>
<feature type="transmembrane region" description="Helical" evidence="8">
    <location>
        <begin position="6"/>
        <end position="24"/>
    </location>
</feature>
<dbReference type="EMBL" id="HG739707">
    <property type="protein sequence ID" value="CDP19705.1"/>
    <property type="molecule type" value="Genomic_DNA"/>
</dbReference>
<evidence type="ECO:0000256" key="5">
    <source>
        <dbReference type="ARBA" id="ARBA00022989"/>
    </source>
</evidence>
<name>A0A068VFY9_COFCA</name>
<dbReference type="InterPro" id="IPR017972">
    <property type="entry name" value="Cyt_P450_CS"/>
</dbReference>
<keyword evidence="3 8" id="KW-0812">Transmembrane</keyword>
<dbReference type="InParanoid" id="A0A068VFY9"/>
<dbReference type="STRING" id="49390.A0A068VFY9"/>
<dbReference type="GO" id="GO:0004497">
    <property type="term" value="F:monooxygenase activity"/>
    <property type="evidence" value="ECO:0007669"/>
    <property type="project" value="UniProtKB-KW"/>
</dbReference>
<evidence type="ECO:0000256" key="2">
    <source>
        <dbReference type="ARBA" id="ARBA00010617"/>
    </source>
</evidence>
<dbReference type="PANTHER" id="PTHR24286:SF53">
    <property type="entry name" value="BETA-AMYRIN 28-OXIDASE-LIKE"/>
    <property type="match status" value="1"/>
</dbReference>
<sequence length="496" mass="56386">MEAFSLYFISLLVVFISFSLPFLCHRSDSKKCKLPPGTSGLPLVGETLHFFYLSGPEKFIHQRMKKYSDEVFATSLIGQNMAVICGAAGNKFLLCTANDFVSPWLPAVQSRFSNWVVSLGKSRKDVHTKIHGFHQAVIMSPEALKQYIPIMDSLTRQHLQTDWDPFQVVKVYPASQKLTLILACKLVLGLDPDRAQRFSDSFAVAQQGFFSLPINLPGTTYNRAVKEVEKLKQGFLKIILERKKMVLENREKAGSDILSRTLLDENVHLLSDLEIALYLVSLMIPSYEPTSSSITFVLKHLSELPHIYDMVYKGTLRGNKIFFINYSISAGVVRSEQHMEIAKSKDPEELLNWEDVKKMKYSWNVICEAMRLTPPAIGSYRVAKTDIHFAGITIPKGWKVLWSPFTTNKNPKYFPEPENFDPTRFEGDGPTPCTFIPFSTGPRMCPGKEYSRFLILVYMYNVVRKFKLQKLIPDEKVLYRGAPYPASGLPMSLQPH</sequence>
<dbReference type="GO" id="GO:0020037">
    <property type="term" value="F:heme binding"/>
    <property type="evidence" value="ECO:0007669"/>
    <property type="project" value="InterPro"/>
</dbReference>
<evidence type="ECO:0000313" key="10">
    <source>
        <dbReference type="Proteomes" id="UP000295252"/>
    </source>
</evidence>
<keyword evidence="8" id="KW-0472">Membrane</keyword>
<evidence type="ECO:0000256" key="8">
    <source>
        <dbReference type="SAM" id="Phobius"/>
    </source>
</evidence>
<dbReference type="PANTHER" id="PTHR24286">
    <property type="entry name" value="CYTOCHROME P450 26"/>
    <property type="match status" value="1"/>
</dbReference>
<evidence type="ECO:0000313" key="9">
    <source>
        <dbReference type="EMBL" id="CDP19705.1"/>
    </source>
</evidence>
<protein>
    <submittedName>
        <fullName evidence="9">DH200=94 genomic scaffold, scaffold_623</fullName>
    </submittedName>
</protein>
<evidence type="ECO:0000256" key="3">
    <source>
        <dbReference type="ARBA" id="ARBA00022692"/>
    </source>
</evidence>
<dbReference type="InterPro" id="IPR036396">
    <property type="entry name" value="Cyt_P450_sf"/>
</dbReference>
<reference evidence="10" key="1">
    <citation type="journal article" date="2014" name="Science">
        <title>The coffee genome provides insight into the convergent evolution of caffeine biosynthesis.</title>
        <authorList>
            <person name="Denoeud F."/>
            <person name="Carretero-Paulet L."/>
            <person name="Dereeper A."/>
            <person name="Droc G."/>
            <person name="Guyot R."/>
            <person name="Pietrella M."/>
            <person name="Zheng C."/>
            <person name="Alberti A."/>
            <person name="Anthony F."/>
            <person name="Aprea G."/>
            <person name="Aury J.M."/>
            <person name="Bento P."/>
            <person name="Bernard M."/>
            <person name="Bocs S."/>
            <person name="Campa C."/>
            <person name="Cenci A."/>
            <person name="Combes M.C."/>
            <person name="Crouzillat D."/>
            <person name="Da Silva C."/>
            <person name="Daddiego L."/>
            <person name="De Bellis F."/>
            <person name="Dussert S."/>
            <person name="Garsmeur O."/>
            <person name="Gayraud T."/>
            <person name="Guignon V."/>
            <person name="Jahn K."/>
            <person name="Jamilloux V."/>
            <person name="Joet T."/>
            <person name="Labadie K."/>
            <person name="Lan T."/>
            <person name="Leclercq J."/>
            <person name="Lepelley M."/>
            <person name="Leroy T."/>
            <person name="Li L.T."/>
            <person name="Librado P."/>
            <person name="Lopez L."/>
            <person name="Munoz A."/>
            <person name="Noel B."/>
            <person name="Pallavicini A."/>
            <person name="Perrotta G."/>
            <person name="Poncet V."/>
            <person name="Pot D."/>
            <person name="Priyono X."/>
            <person name="Rigoreau M."/>
            <person name="Rouard M."/>
            <person name="Rozas J."/>
            <person name="Tranchant-Dubreuil C."/>
            <person name="VanBuren R."/>
            <person name="Zhang Q."/>
            <person name="Andrade A.C."/>
            <person name="Argout X."/>
            <person name="Bertrand B."/>
            <person name="de Kochko A."/>
            <person name="Graziosi G."/>
            <person name="Henry R.J."/>
            <person name="Jayarama X."/>
            <person name="Ming R."/>
            <person name="Nagai C."/>
            <person name="Rounsley S."/>
            <person name="Sankoff D."/>
            <person name="Giuliano G."/>
            <person name="Albert V.A."/>
            <person name="Wincker P."/>
            <person name="Lashermes P."/>
        </authorList>
    </citation>
    <scope>NUCLEOTIDE SEQUENCE [LARGE SCALE GENOMIC DNA]</scope>
    <source>
        <strain evidence="10">cv. DH200-94</strain>
    </source>
</reference>
<evidence type="ECO:0000256" key="7">
    <source>
        <dbReference type="RuleBase" id="RU000461"/>
    </source>
</evidence>
<gene>
    <name evidence="9" type="ORF">GSCOC_T00007727001</name>
</gene>
<keyword evidence="5 8" id="KW-1133">Transmembrane helix</keyword>
<accession>A0A068VFY9</accession>
<dbReference type="GO" id="GO:0016705">
    <property type="term" value="F:oxidoreductase activity, acting on paired donors, with incorporation or reduction of molecular oxygen"/>
    <property type="evidence" value="ECO:0007669"/>
    <property type="project" value="InterPro"/>
</dbReference>
<dbReference type="Gene3D" id="1.10.630.10">
    <property type="entry name" value="Cytochrome P450"/>
    <property type="match status" value="1"/>
</dbReference>
<keyword evidence="10" id="KW-1185">Reference proteome</keyword>
<dbReference type="Pfam" id="PF00067">
    <property type="entry name" value="p450"/>
    <property type="match status" value="2"/>
</dbReference>
<dbReference type="GO" id="GO:0005506">
    <property type="term" value="F:iron ion binding"/>
    <property type="evidence" value="ECO:0007669"/>
    <property type="project" value="InterPro"/>
</dbReference>
<keyword evidence="7" id="KW-0349">Heme</keyword>
<dbReference type="GO" id="GO:0016020">
    <property type="term" value="C:membrane"/>
    <property type="evidence" value="ECO:0007669"/>
    <property type="project" value="UniProtKB-SubCell"/>
</dbReference>
<keyword evidence="6 7" id="KW-0408">Iron</keyword>
<comment type="subcellular location">
    <subcellularLocation>
        <location evidence="1">Membrane</location>
        <topology evidence="1">Single-pass membrane protein</topology>
    </subcellularLocation>
</comment>
<dbReference type="AlphaFoldDB" id="A0A068VFY9"/>
<dbReference type="Proteomes" id="UP000295252">
    <property type="component" value="Unassembled WGS sequence"/>
</dbReference>
<organism evidence="9 10">
    <name type="scientific">Coffea canephora</name>
    <name type="common">Robusta coffee</name>
    <dbReference type="NCBI Taxonomy" id="49390"/>
    <lineage>
        <taxon>Eukaryota</taxon>
        <taxon>Viridiplantae</taxon>
        <taxon>Streptophyta</taxon>
        <taxon>Embryophyta</taxon>
        <taxon>Tracheophyta</taxon>
        <taxon>Spermatophyta</taxon>
        <taxon>Magnoliopsida</taxon>
        <taxon>eudicotyledons</taxon>
        <taxon>Gunneridae</taxon>
        <taxon>Pentapetalae</taxon>
        <taxon>asterids</taxon>
        <taxon>lamiids</taxon>
        <taxon>Gentianales</taxon>
        <taxon>Rubiaceae</taxon>
        <taxon>Ixoroideae</taxon>
        <taxon>Gardenieae complex</taxon>
        <taxon>Bertiereae - Coffeeae clade</taxon>
        <taxon>Coffeeae</taxon>
        <taxon>Coffea</taxon>
    </lineage>
</organism>
<evidence type="ECO:0000256" key="1">
    <source>
        <dbReference type="ARBA" id="ARBA00004167"/>
    </source>
</evidence>
<keyword evidence="7" id="KW-0503">Monooxygenase</keyword>
<proteinExistence type="inferred from homology"/>
<evidence type="ECO:0000256" key="6">
    <source>
        <dbReference type="ARBA" id="ARBA00023004"/>
    </source>
</evidence>
<keyword evidence="4 7" id="KW-0479">Metal-binding</keyword>
<dbReference type="InterPro" id="IPR001128">
    <property type="entry name" value="Cyt_P450"/>
</dbReference>
<dbReference type="PhylomeDB" id="A0A068VFY9"/>
<dbReference type="InterPro" id="IPR002397">
    <property type="entry name" value="Cyt_P450_B"/>
</dbReference>
<dbReference type="SUPFAM" id="SSF48264">
    <property type="entry name" value="Cytochrome P450"/>
    <property type="match status" value="1"/>
</dbReference>
<comment type="similarity">
    <text evidence="2 7">Belongs to the cytochrome P450 family.</text>
</comment>
<dbReference type="PROSITE" id="PS00086">
    <property type="entry name" value="CYTOCHROME_P450"/>
    <property type="match status" value="1"/>
</dbReference>
<dbReference type="OMA" id="LACHIFI"/>
<dbReference type="PRINTS" id="PR00359">
    <property type="entry name" value="BP450"/>
</dbReference>
<dbReference type="Gramene" id="CDP19705">
    <property type="protein sequence ID" value="CDP19705"/>
    <property type="gene ID" value="GSCOC_T00007727001"/>
</dbReference>
<dbReference type="GO" id="GO:0016125">
    <property type="term" value="P:sterol metabolic process"/>
    <property type="evidence" value="ECO:0007669"/>
    <property type="project" value="TreeGrafter"/>
</dbReference>